<reference evidence="2" key="1">
    <citation type="submission" date="2022-05" db="EMBL/GenBank/DDBJ databases">
        <title>Comparative Genomics of Spacecraft Associated Microbes.</title>
        <authorList>
            <person name="Tran M.T."/>
            <person name="Wright A."/>
            <person name="Seuylemezian A."/>
            <person name="Eisen J."/>
            <person name="Coil D."/>
        </authorList>
    </citation>
    <scope>NUCLEOTIDE SEQUENCE</scope>
    <source>
        <strain evidence="2">214.1.1</strain>
    </source>
</reference>
<dbReference type="Gene3D" id="1.10.3760.10">
    <property type="entry name" value="PgpA-like"/>
    <property type="match status" value="1"/>
</dbReference>
<organism evidence="2 3">
    <name type="scientific">Halalkalibacter oceani</name>
    <dbReference type="NCBI Taxonomy" id="1653776"/>
    <lineage>
        <taxon>Bacteria</taxon>
        <taxon>Bacillati</taxon>
        <taxon>Bacillota</taxon>
        <taxon>Bacilli</taxon>
        <taxon>Bacillales</taxon>
        <taxon>Bacillaceae</taxon>
        <taxon>Halalkalibacter</taxon>
    </lineage>
</organism>
<dbReference type="AlphaFoldDB" id="A0A9X2DLH2"/>
<dbReference type="InterPro" id="IPR007686">
    <property type="entry name" value="YutG/PgpA"/>
</dbReference>
<accession>A0A9X2DLH2</accession>
<dbReference type="InterPro" id="IPR036681">
    <property type="entry name" value="PgpA-like_sf"/>
</dbReference>
<dbReference type="RefSeq" id="WP_251221770.1">
    <property type="nucleotide sequence ID" value="NZ_JAMBOL010000001.1"/>
</dbReference>
<dbReference type="GO" id="GO:0006629">
    <property type="term" value="P:lipid metabolic process"/>
    <property type="evidence" value="ECO:0007669"/>
    <property type="project" value="InterPro"/>
</dbReference>
<dbReference type="GO" id="GO:0008962">
    <property type="term" value="F:phosphatidylglycerophosphatase activity"/>
    <property type="evidence" value="ECO:0007669"/>
    <property type="project" value="InterPro"/>
</dbReference>
<dbReference type="EMBL" id="JAMBOL010000001">
    <property type="protein sequence ID" value="MCM3712931.1"/>
    <property type="molecule type" value="Genomic_DNA"/>
</dbReference>
<dbReference type="CDD" id="cd06971">
    <property type="entry name" value="PgpA"/>
    <property type="match status" value="1"/>
</dbReference>
<protein>
    <submittedName>
        <fullName evidence="2">Phosphatidylglycerophosphatase A</fullName>
    </submittedName>
</protein>
<feature type="domain" description="YutG/PgpA" evidence="1">
    <location>
        <begin position="25"/>
        <end position="159"/>
    </location>
</feature>
<dbReference type="SUPFAM" id="SSF101307">
    <property type="entry name" value="YutG-like"/>
    <property type="match status" value="1"/>
</dbReference>
<dbReference type="PIRSF" id="PIRSF019587">
    <property type="entry name" value="PGPase"/>
    <property type="match status" value="1"/>
</dbReference>
<evidence type="ECO:0000313" key="3">
    <source>
        <dbReference type="Proteomes" id="UP001139179"/>
    </source>
</evidence>
<dbReference type="Pfam" id="PF04608">
    <property type="entry name" value="PgpA"/>
    <property type="match status" value="1"/>
</dbReference>
<evidence type="ECO:0000259" key="1">
    <source>
        <dbReference type="Pfam" id="PF04608"/>
    </source>
</evidence>
<gene>
    <name evidence="2" type="ORF">M3202_02475</name>
</gene>
<proteinExistence type="predicted"/>
<keyword evidence="3" id="KW-1185">Reference proteome</keyword>
<comment type="caution">
    <text evidence="2">The sequence shown here is derived from an EMBL/GenBank/DDBJ whole genome shotgun (WGS) entry which is preliminary data.</text>
</comment>
<sequence length="183" mass="20499">MKKPVPCEAVEKAAREKLTERGVTVQDIANIVYDLQVKYNPELTIEECYESADAVLRKREIQHAILVGVELDTLAEQKKLSEPLQSLVESDEGLFGVDETIALGSVFGFGSIAVTTFGYLDKEKVGIIDELDKRKPKIDTFLDDLVASIAASAAARLAHRQRDREENRRLEDIKQRENEELIG</sequence>
<dbReference type="InterPro" id="IPR026038">
    <property type="entry name" value="Put_PGPase"/>
</dbReference>
<evidence type="ECO:0000313" key="2">
    <source>
        <dbReference type="EMBL" id="MCM3712931.1"/>
    </source>
</evidence>
<name>A0A9X2DLH2_9BACI</name>
<dbReference type="Proteomes" id="UP001139179">
    <property type="component" value="Unassembled WGS sequence"/>
</dbReference>